<name>A0A484LDP6_9ASTE</name>
<sequence>MAICLVGIMEVGDIEFQLRMAGLVPGQIDITGFGELLGQSVISLEISYGSSCPAFLPDLNKTCSITHSYTVVVW</sequence>
<gene>
    <name evidence="1" type="ORF">CCAM_LOCUS16233</name>
</gene>
<reference evidence="1 2" key="1">
    <citation type="submission" date="2018-04" db="EMBL/GenBank/DDBJ databases">
        <authorList>
            <person name="Vogel A."/>
        </authorList>
    </citation>
    <scope>NUCLEOTIDE SEQUENCE [LARGE SCALE GENOMIC DNA]</scope>
</reference>
<dbReference type="EMBL" id="OOIL02001339">
    <property type="protein sequence ID" value="VFQ74457.1"/>
    <property type="molecule type" value="Genomic_DNA"/>
</dbReference>
<keyword evidence="2" id="KW-1185">Reference proteome</keyword>
<dbReference type="AlphaFoldDB" id="A0A484LDP6"/>
<proteinExistence type="predicted"/>
<organism evidence="1 2">
    <name type="scientific">Cuscuta campestris</name>
    <dbReference type="NCBI Taxonomy" id="132261"/>
    <lineage>
        <taxon>Eukaryota</taxon>
        <taxon>Viridiplantae</taxon>
        <taxon>Streptophyta</taxon>
        <taxon>Embryophyta</taxon>
        <taxon>Tracheophyta</taxon>
        <taxon>Spermatophyta</taxon>
        <taxon>Magnoliopsida</taxon>
        <taxon>eudicotyledons</taxon>
        <taxon>Gunneridae</taxon>
        <taxon>Pentapetalae</taxon>
        <taxon>asterids</taxon>
        <taxon>lamiids</taxon>
        <taxon>Solanales</taxon>
        <taxon>Convolvulaceae</taxon>
        <taxon>Cuscuteae</taxon>
        <taxon>Cuscuta</taxon>
        <taxon>Cuscuta subgen. Grammica</taxon>
        <taxon>Cuscuta sect. Cleistogrammica</taxon>
    </lineage>
</organism>
<accession>A0A484LDP6</accession>
<evidence type="ECO:0000313" key="2">
    <source>
        <dbReference type="Proteomes" id="UP000595140"/>
    </source>
</evidence>
<dbReference type="Proteomes" id="UP000595140">
    <property type="component" value="Unassembled WGS sequence"/>
</dbReference>
<protein>
    <submittedName>
        <fullName evidence="1">Uncharacterized protein</fullName>
    </submittedName>
</protein>
<evidence type="ECO:0000313" key="1">
    <source>
        <dbReference type="EMBL" id="VFQ74457.1"/>
    </source>
</evidence>